<dbReference type="RefSeq" id="XP_035826462.1">
    <property type="nucleotide sequence ID" value="XM_035970569.1"/>
</dbReference>
<reference evidence="4" key="1">
    <citation type="submission" date="2025-08" db="UniProtKB">
        <authorList>
            <consortium name="RefSeq"/>
        </authorList>
    </citation>
    <scope>IDENTIFICATION</scope>
</reference>
<dbReference type="Pfam" id="PF01607">
    <property type="entry name" value="CBM_14"/>
    <property type="match status" value="1"/>
</dbReference>
<gene>
    <name evidence="4" type="primary">LOC101857459</name>
</gene>
<dbReference type="GeneID" id="101857459"/>
<organism evidence="3 4">
    <name type="scientific">Aplysia californica</name>
    <name type="common">California sea hare</name>
    <dbReference type="NCBI Taxonomy" id="6500"/>
    <lineage>
        <taxon>Eukaryota</taxon>
        <taxon>Metazoa</taxon>
        <taxon>Spiralia</taxon>
        <taxon>Lophotrochozoa</taxon>
        <taxon>Mollusca</taxon>
        <taxon>Gastropoda</taxon>
        <taxon>Heterobranchia</taxon>
        <taxon>Euthyneura</taxon>
        <taxon>Tectipleura</taxon>
        <taxon>Aplysiida</taxon>
        <taxon>Aplysioidea</taxon>
        <taxon>Aplysiidae</taxon>
        <taxon>Aplysia</taxon>
    </lineage>
</organism>
<feature type="domain" description="Chitin-binding type-2" evidence="2">
    <location>
        <begin position="28"/>
        <end position="93"/>
    </location>
</feature>
<sequence length="308" mass="35051">MLPPSTPITLAFVFLVGTALAQYDSDIVNKCPQVSPEDPNPDPLYYSHPDDCTKYVSCAFGLPYVMECPNGTVFSDVITGCVHEEGPYNKCAKRPENKATCQAGSRNLIPHPDFCQRYYNCSDHSDKRMSYLGKFEEECDYPDLFDYVLLKCMSFKVAKCAEGTKVGVQPCDYVRNQCVSSHCEPCSFRAPSCLGKPDGLHENTIKLWTPFHVRCESNRSVEFLECPFQPPDSRFRMLFSPERKACIPLWEIPKEKSGLQPDCAEKEEGRFFATDESDRVFYDCPFSKVFFCDKEEVFSEESQKCVQT</sequence>
<feature type="signal peptide" evidence="1">
    <location>
        <begin position="1"/>
        <end position="21"/>
    </location>
</feature>
<evidence type="ECO:0000313" key="3">
    <source>
        <dbReference type="Proteomes" id="UP000694888"/>
    </source>
</evidence>
<evidence type="ECO:0000256" key="1">
    <source>
        <dbReference type="SAM" id="SignalP"/>
    </source>
</evidence>
<accession>A0ABM1VVM0</accession>
<protein>
    <submittedName>
        <fullName evidence="4">Uncharacterized protein LOC101857459</fullName>
    </submittedName>
</protein>
<keyword evidence="3" id="KW-1185">Reference proteome</keyword>
<proteinExistence type="predicted"/>
<dbReference type="InterPro" id="IPR002557">
    <property type="entry name" value="Chitin-bd_dom"/>
</dbReference>
<evidence type="ECO:0000259" key="2">
    <source>
        <dbReference type="PROSITE" id="PS50940"/>
    </source>
</evidence>
<feature type="chain" id="PRO_5045119972" evidence="1">
    <location>
        <begin position="22"/>
        <end position="308"/>
    </location>
</feature>
<keyword evidence="1" id="KW-0732">Signal</keyword>
<dbReference type="SUPFAM" id="SSF57625">
    <property type="entry name" value="Invertebrate chitin-binding proteins"/>
    <property type="match status" value="2"/>
</dbReference>
<dbReference type="Gene3D" id="2.170.140.10">
    <property type="entry name" value="Chitin binding domain"/>
    <property type="match status" value="1"/>
</dbReference>
<dbReference type="PROSITE" id="PS50940">
    <property type="entry name" value="CHIT_BIND_II"/>
    <property type="match status" value="2"/>
</dbReference>
<name>A0ABM1VVM0_APLCA</name>
<feature type="domain" description="Chitin-binding type-2" evidence="2">
    <location>
        <begin position="98"/>
        <end position="162"/>
    </location>
</feature>
<evidence type="ECO:0000313" key="4">
    <source>
        <dbReference type="RefSeq" id="XP_035826462.1"/>
    </source>
</evidence>
<dbReference type="Proteomes" id="UP000694888">
    <property type="component" value="Unplaced"/>
</dbReference>
<dbReference type="InterPro" id="IPR036508">
    <property type="entry name" value="Chitin-bd_dom_sf"/>
</dbReference>
<dbReference type="SMART" id="SM00494">
    <property type="entry name" value="ChtBD2"/>
    <property type="match status" value="2"/>
</dbReference>